<evidence type="ECO:0000313" key="2">
    <source>
        <dbReference type="EMBL" id="GKT30692.1"/>
    </source>
</evidence>
<dbReference type="Proteomes" id="UP001057375">
    <property type="component" value="Unassembled WGS sequence"/>
</dbReference>
<gene>
    <name evidence="2" type="ORF">ADUPG1_001641</name>
</gene>
<feature type="non-terminal residue" evidence="2">
    <location>
        <position position="1"/>
    </location>
</feature>
<dbReference type="EMBL" id="BQXS01001488">
    <property type="protein sequence ID" value="GKT30692.1"/>
    <property type="molecule type" value="Genomic_DNA"/>
</dbReference>
<keyword evidence="2" id="KW-0808">Transferase</keyword>
<evidence type="ECO:0000313" key="3">
    <source>
        <dbReference type="Proteomes" id="UP001057375"/>
    </source>
</evidence>
<protein>
    <submittedName>
        <fullName evidence="2">Histidine kinase</fullName>
    </submittedName>
</protein>
<organism evidence="2 3">
    <name type="scientific">Aduncisulcus paluster</name>
    <dbReference type="NCBI Taxonomy" id="2918883"/>
    <lineage>
        <taxon>Eukaryota</taxon>
        <taxon>Metamonada</taxon>
        <taxon>Carpediemonas-like organisms</taxon>
        <taxon>Aduncisulcus</taxon>
    </lineage>
</organism>
<evidence type="ECO:0000259" key="1">
    <source>
        <dbReference type="Pfam" id="PF05228"/>
    </source>
</evidence>
<dbReference type="InterPro" id="IPR007892">
    <property type="entry name" value="CHASE4"/>
</dbReference>
<comment type="caution">
    <text evidence="2">The sequence shown here is derived from an EMBL/GenBank/DDBJ whole genome shotgun (WGS) entry which is preliminary data.</text>
</comment>
<dbReference type="GO" id="GO:0016301">
    <property type="term" value="F:kinase activity"/>
    <property type="evidence" value="ECO:0007669"/>
    <property type="project" value="UniProtKB-KW"/>
</dbReference>
<accession>A0ABQ5KDW2</accession>
<sequence>VNLDLDLLMFFDNEGGYYFSHSAEGTDSIELCFTTEGCQGNAIINKCGNEGLTGLVRIDHRLMQISVQKILKSDLEGAPAGVMIMGRYFGDRHLEKLGNALQMDLFFKELKDSPDQEVFLILR</sequence>
<keyword evidence="2" id="KW-0418">Kinase</keyword>
<dbReference type="Pfam" id="PF05228">
    <property type="entry name" value="CHASE4"/>
    <property type="match status" value="1"/>
</dbReference>
<name>A0ABQ5KDW2_9EUKA</name>
<feature type="domain" description="CHASE4" evidence="1">
    <location>
        <begin position="2"/>
        <end position="105"/>
    </location>
</feature>
<proteinExistence type="predicted"/>
<reference evidence="2" key="1">
    <citation type="submission" date="2022-03" db="EMBL/GenBank/DDBJ databases">
        <title>Draft genome sequence of Aduncisulcus paluster, a free-living microaerophilic Fornicata.</title>
        <authorList>
            <person name="Yuyama I."/>
            <person name="Kume K."/>
            <person name="Tamura T."/>
            <person name="Inagaki Y."/>
            <person name="Hashimoto T."/>
        </authorList>
    </citation>
    <scope>NUCLEOTIDE SEQUENCE</scope>
    <source>
        <strain evidence="2">NY0171</strain>
    </source>
</reference>
<keyword evidence="3" id="KW-1185">Reference proteome</keyword>